<keyword evidence="2 5" id="KW-0238">DNA-binding</keyword>
<dbReference type="CDD" id="cd06284">
    <property type="entry name" value="PBP1_LacI-like"/>
    <property type="match status" value="1"/>
</dbReference>
<dbReference type="SUPFAM" id="SSF47413">
    <property type="entry name" value="lambda repressor-like DNA-binding domains"/>
    <property type="match status" value="1"/>
</dbReference>
<proteinExistence type="predicted"/>
<dbReference type="SMART" id="SM00354">
    <property type="entry name" value="HTH_LACI"/>
    <property type="match status" value="1"/>
</dbReference>
<organism evidence="5 6">
    <name type="scientific">Yeguia hominis</name>
    <dbReference type="NCBI Taxonomy" id="2763662"/>
    <lineage>
        <taxon>Bacteria</taxon>
        <taxon>Bacillati</taxon>
        <taxon>Bacillota</taxon>
        <taxon>Clostridia</taxon>
        <taxon>Eubacteriales</taxon>
        <taxon>Yeguiaceae</taxon>
        <taxon>Yeguia</taxon>
    </lineage>
</organism>
<accession>A0A926HTM8</accession>
<dbReference type="PRINTS" id="PR00036">
    <property type="entry name" value="HTHLACI"/>
</dbReference>
<feature type="domain" description="HTH lacI-type" evidence="4">
    <location>
        <begin position="4"/>
        <end position="58"/>
    </location>
</feature>
<sequence length="334" mass="37627">MGSINIQDIAKKAGVSTATVSRVLNHSLGVRPETKRIVEQAIRELDYKPIRRLKNERSRLGQTILVLVPDISMPFYAMIVKGICDLAMQVDCSVITCTTNSNRYREAKFLEMLKTGVAGGAIFLASECNELELMRLNQQFHIVQCCEYREEAQGVSHVSIDNLKAAREAVQHLVNIGHKKIAMLSRDNQWQSTFQREEAYFQILEENGLHSDPDWLIRMNSYDYTSGIRGMNQLLGLKNLPTAVFAISDFMAIGAIQAIQKNEMSVPDNIAVVGFDDVEFASMYTPSITTVYQPQYDLGYTALDLLFKQMSGEVSVGKTLYLEHELRIRTSTVK</sequence>
<dbReference type="GO" id="GO:0000976">
    <property type="term" value="F:transcription cis-regulatory region binding"/>
    <property type="evidence" value="ECO:0007669"/>
    <property type="project" value="TreeGrafter"/>
</dbReference>
<evidence type="ECO:0000256" key="1">
    <source>
        <dbReference type="ARBA" id="ARBA00023015"/>
    </source>
</evidence>
<keyword evidence="6" id="KW-1185">Reference proteome</keyword>
<dbReference type="GO" id="GO:0003700">
    <property type="term" value="F:DNA-binding transcription factor activity"/>
    <property type="evidence" value="ECO:0007669"/>
    <property type="project" value="TreeGrafter"/>
</dbReference>
<name>A0A926HTM8_9FIRM</name>
<dbReference type="Proteomes" id="UP000651482">
    <property type="component" value="Unassembled WGS sequence"/>
</dbReference>
<dbReference type="PANTHER" id="PTHR30146">
    <property type="entry name" value="LACI-RELATED TRANSCRIPTIONAL REPRESSOR"/>
    <property type="match status" value="1"/>
</dbReference>
<dbReference type="Gene3D" id="1.10.260.40">
    <property type="entry name" value="lambda repressor-like DNA-binding domains"/>
    <property type="match status" value="1"/>
</dbReference>
<gene>
    <name evidence="5" type="ORF">IAG03_13890</name>
</gene>
<dbReference type="InterPro" id="IPR000843">
    <property type="entry name" value="HTH_LacI"/>
</dbReference>
<dbReference type="Gene3D" id="3.40.50.2300">
    <property type="match status" value="2"/>
</dbReference>
<dbReference type="InterPro" id="IPR010982">
    <property type="entry name" value="Lambda_DNA-bd_dom_sf"/>
</dbReference>
<evidence type="ECO:0000256" key="3">
    <source>
        <dbReference type="ARBA" id="ARBA00023163"/>
    </source>
</evidence>
<dbReference type="SUPFAM" id="SSF53822">
    <property type="entry name" value="Periplasmic binding protein-like I"/>
    <property type="match status" value="1"/>
</dbReference>
<keyword evidence="1" id="KW-0805">Transcription regulation</keyword>
<dbReference type="EMBL" id="JACRSN010000044">
    <property type="protein sequence ID" value="MBC8535040.1"/>
    <property type="molecule type" value="Genomic_DNA"/>
</dbReference>
<evidence type="ECO:0000256" key="2">
    <source>
        <dbReference type="ARBA" id="ARBA00023125"/>
    </source>
</evidence>
<dbReference type="RefSeq" id="WP_249320718.1">
    <property type="nucleotide sequence ID" value="NZ_JACRSN010000044.1"/>
</dbReference>
<reference evidence="5" key="1">
    <citation type="submission" date="2020-08" db="EMBL/GenBank/DDBJ databases">
        <title>Genome public.</title>
        <authorList>
            <person name="Liu C."/>
            <person name="Sun Q."/>
        </authorList>
    </citation>
    <scope>NUCLEOTIDE SEQUENCE</scope>
    <source>
        <strain evidence="5">NSJ-40</strain>
    </source>
</reference>
<protein>
    <submittedName>
        <fullName evidence="5">LacI family DNA-binding transcriptional regulator</fullName>
    </submittedName>
</protein>
<dbReference type="PROSITE" id="PS50932">
    <property type="entry name" value="HTH_LACI_2"/>
    <property type="match status" value="1"/>
</dbReference>
<evidence type="ECO:0000259" key="4">
    <source>
        <dbReference type="PROSITE" id="PS50932"/>
    </source>
</evidence>
<dbReference type="Pfam" id="PF00356">
    <property type="entry name" value="LacI"/>
    <property type="match status" value="1"/>
</dbReference>
<keyword evidence="3" id="KW-0804">Transcription</keyword>
<dbReference type="InterPro" id="IPR046335">
    <property type="entry name" value="LacI/GalR-like_sensor"/>
</dbReference>
<dbReference type="Pfam" id="PF13377">
    <property type="entry name" value="Peripla_BP_3"/>
    <property type="match status" value="1"/>
</dbReference>
<dbReference type="InterPro" id="IPR028082">
    <property type="entry name" value="Peripla_BP_I"/>
</dbReference>
<dbReference type="AlphaFoldDB" id="A0A926HTM8"/>
<evidence type="ECO:0000313" key="6">
    <source>
        <dbReference type="Proteomes" id="UP000651482"/>
    </source>
</evidence>
<evidence type="ECO:0000313" key="5">
    <source>
        <dbReference type="EMBL" id="MBC8535040.1"/>
    </source>
</evidence>
<dbReference type="PANTHER" id="PTHR30146:SF149">
    <property type="entry name" value="HTH-TYPE TRANSCRIPTIONAL REGULATOR EBGR"/>
    <property type="match status" value="1"/>
</dbReference>
<comment type="caution">
    <text evidence="5">The sequence shown here is derived from an EMBL/GenBank/DDBJ whole genome shotgun (WGS) entry which is preliminary data.</text>
</comment>
<dbReference type="CDD" id="cd01392">
    <property type="entry name" value="HTH_LacI"/>
    <property type="match status" value="1"/>
</dbReference>
<dbReference type="PROSITE" id="PS00356">
    <property type="entry name" value="HTH_LACI_1"/>
    <property type="match status" value="1"/>
</dbReference>